<dbReference type="Proteomes" id="UP001174691">
    <property type="component" value="Unassembled WGS sequence"/>
</dbReference>
<feature type="compositionally biased region" description="Pro residues" evidence="1">
    <location>
        <begin position="240"/>
        <end position="260"/>
    </location>
</feature>
<name>A0AA38RPI4_9PEZI</name>
<keyword evidence="3" id="KW-1185">Reference proteome</keyword>
<comment type="caution">
    <text evidence="2">The sequence shown here is derived from an EMBL/GenBank/DDBJ whole genome shotgun (WGS) entry which is preliminary data.</text>
</comment>
<feature type="region of interest" description="Disordered" evidence="1">
    <location>
        <begin position="235"/>
        <end position="265"/>
    </location>
</feature>
<feature type="compositionally biased region" description="Basic residues" evidence="1">
    <location>
        <begin position="77"/>
        <end position="91"/>
    </location>
</feature>
<reference evidence="2" key="1">
    <citation type="submission" date="2022-07" db="EMBL/GenBank/DDBJ databases">
        <title>Fungi with potential for degradation of polypropylene.</title>
        <authorList>
            <person name="Gostincar C."/>
        </authorList>
    </citation>
    <scope>NUCLEOTIDE SEQUENCE</scope>
    <source>
        <strain evidence="2">EXF-13287</strain>
    </source>
</reference>
<proteinExistence type="predicted"/>
<gene>
    <name evidence="2" type="ORF">NKR19_g6828</name>
</gene>
<dbReference type="EMBL" id="JANBVN010000111">
    <property type="protein sequence ID" value="KAJ9143559.1"/>
    <property type="molecule type" value="Genomic_DNA"/>
</dbReference>
<feature type="region of interest" description="Disordered" evidence="1">
    <location>
        <begin position="69"/>
        <end position="101"/>
    </location>
</feature>
<organism evidence="2 3">
    <name type="scientific">Coniochaeta hoffmannii</name>
    <dbReference type="NCBI Taxonomy" id="91930"/>
    <lineage>
        <taxon>Eukaryota</taxon>
        <taxon>Fungi</taxon>
        <taxon>Dikarya</taxon>
        <taxon>Ascomycota</taxon>
        <taxon>Pezizomycotina</taxon>
        <taxon>Sordariomycetes</taxon>
        <taxon>Sordariomycetidae</taxon>
        <taxon>Coniochaetales</taxon>
        <taxon>Coniochaetaceae</taxon>
        <taxon>Coniochaeta</taxon>
    </lineage>
</organism>
<evidence type="ECO:0000313" key="2">
    <source>
        <dbReference type="EMBL" id="KAJ9143559.1"/>
    </source>
</evidence>
<evidence type="ECO:0000256" key="1">
    <source>
        <dbReference type="SAM" id="MobiDB-lite"/>
    </source>
</evidence>
<accession>A0AA38RPI4</accession>
<dbReference type="AlphaFoldDB" id="A0AA38RPI4"/>
<sequence length="361" mass="39952">MIGHDHHAAVTTPELTTIDQDHHLPEIVRSGLAHLSRGARPHSGHEAAATRTVHVLAALIDETSVSAATPIVDPAHHPRTRLPHPASRPRTRPADHRRGQHPSEVVARIDHDHNPHNHLRPTGLRRWDDEDRLGRDGLRLHQADECHRRRGPVPQLARHPADPLYFASHRPGRPADATSLHPMLPGNHLQGHLPATTSPTLLQRRLDREATCPLAADSVLEVAAVAGARCLRGTLIQDNPPHPKPFNPPTGPSAAPPPARPSLAQNLLNTMPPIIPGGKPDPSLSTLTTGLTKEVEPHHRKLKEEEERIREEMRLKQERLRKNLRLWDKMERDSRSFELKSDLSERSLKNLAGEGLGGAAF</sequence>
<protein>
    <submittedName>
        <fullName evidence="2">Uncharacterized protein</fullName>
    </submittedName>
</protein>
<evidence type="ECO:0000313" key="3">
    <source>
        <dbReference type="Proteomes" id="UP001174691"/>
    </source>
</evidence>